<accession>A0A9W7F0D3</accession>
<feature type="compositionally biased region" description="Basic and acidic residues" evidence="1">
    <location>
        <begin position="395"/>
        <end position="405"/>
    </location>
</feature>
<feature type="transmembrane region" description="Helical" evidence="2">
    <location>
        <begin position="272"/>
        <end position="290"/>
    </location>
</feature>
<reference evidence="4" key="1">
    <citation type="journal article" date="2023" name="Commun. Biol.">
        <title>Genome analysis of Parmales, the sister group of diatoms, reveals the evolutionary specialization of diatoms from phago-mixotrophs to photoautotrophs.</title>
        <authorList>
            <person name="Ban H."/>
            <person name="Sato S."/>
            <person name="Yoshikawa S."/>
            <person name="Yamada K."/>
            <person name="Nakamura Y."/>
            <person name="Ichinomiya M."/>
            <person name="Sato N."/>
            <person name="Blanc-Mathieu R."/>
            <person name="Endo H."/>
            <person name="Kuwata A."/>
            <person name="Ogata H."/>
        </authorList>
    </citation>
    <scope>NUCLEOTIDE SEQUENCE [LARGE SCALE GENOMIC DNA]</scope>
    <source>
        <strain evidence="4">NIES 3699</strain>
    </source>
</reference>
<feature type="region of interest" description="Disordered" evidence="1">
    <location>
        <begin position="395"/>
        <end position="424"/>
    </location>
</feature>
<keyword evidence="2" id="KW-0812">Transmembrane</keyword>
<name>A0A9W7F0D3_9STRA</name>
<feature type="compositionally biased region" description="Basic and acidic residues" evidence="1">
    <location>
        <begin position="415"/>
        <end position="424"/>
    </location>
</feature>
<feature type="transmembrane region" description="Helical" evidence="2">
    <location>
        <begin position="148"/>
        <end position="166"/>
    </location>
</feature>
<evidence type="ECO:0000256" key="1">
    <source>
        <dbReference type="SAM" id="MobiDB-lite"/>
    </source>
</evidence>
<feature type="transmembrane region" description="Helical" evidence="2">
    <location>
        <begin position="247"/>
        <end position="266"/>
    </location>
</feature>
<feature type="transmembrane region" description="Helical" evidence="2">
    <location>
        <begin position="532"/>
        <end position="553"/>
    </location>
</feature>
<dbReference type="AlphaFoldDB" id="A0A9W7F0D3"/>
<comment type="caution">
    <text evidence="3">The sequence shown here is derived from an EMBL/GenBank/DDBJ whole genome shotgun (WGS) entry which is preliminary data.</text>
</comment>
<feature type="transmembrane region" description="Helical" evidence="2">
    <location>
        <begin position="489"/>
        <end position="512"/>
    </location>
</feature>
<dbReference type="EMBL" id="BRXX01000193">
    <property type="protein sequence ID" value="GMH96992.1"/>
    <property type="molecule type" value="Genomic_DNA"/>
</dbReference>
<keyword evidence="4" id="KW-1185">Reference proteome</keyword>
<feature type="transmembrane region" description="Helical" evidence="2">
    <location>
        <begin position="173"/>
        <end position="195"/>
    </location>
</feature>
<keyword evidence="2" id="KW-1133">Transmembrane helix</keyword>
<feature type="compositionally biased region" description="Low complexity" evidence="1">
    <location>
        <begin position="1"/>
        <end position="11"/>
    </location>
</feature>
<proteinExistence type="predicted"/>
<keyword evidence="2" id="KW-0472">Membrane</keyword>
<protein>
    <submittedName>
        <fullName evidence="3">Uncharacterized protein</fullName>
    </submittedName>
</protein>
<dbReference type="Proteomes" id="UP001165160">
    <property type="component" value="Unassembled WGS sequence"/>
</dbReference>
<feature type="region of interest" description="Disordered" evidence="1">
    <location>
        <begin position="1"/>
        <end position="29"/>
    </location>
</feature>
<evidence type="ECO:0000313" key="3">
    <source>
        <dbReference type="EMBL" id="GMH96992.1"/>
    </source>
</evidence>
<feature type="transmembrane region" description="Helical" evidence="2">
    <location>
        <begin position="52"/>
        <end position="75"/>
    </location>
</feature>
<organism evidence="3 4">
    <name type="scientific">Triparma verrucosa</name>
    <dbReference type="NCBI Taxonomy" id="1606542"/>
    <lineage>
        <taxon>Eukaryota</taxon>
        <taxon>Sar</taxon>
        <taxon>Stramenopiles</taxon>
        <taxon>Ochrophyta</taxon>
        <taxon>Bolidophyceae</taxon>
        <taxon>Parmales</taxon>
        <taxon>Triparmaceae</taxon>
        <taxon>Triparma</taxon>
    </lineage>
</organism>
<sequence>MCQPKAKGAEAAAKKPTKNPMGPRGSMSRRLSIDTVQQLQLKTNYKVAIRQYLVQTLMLSILSMALAFPLLYVYADNYDLIGSRVYGKPFPDLQITRPSIYSSPEELRNITVTPTATWDRDAYFQDTGPEYPDFDSGPRENTAKGLRYLYITFSLLTNAARGWFVFRPNRTGTVLLCALTLFAIYVSALCTEHMTHQWRLQGNSSDEVMAENASYRLGIFGIAFSYFSLPYLLCFKFSPSDRVVKCSAFKLFCVMLAYGLFEFFIYLMFQQYLLVAYFSSGTSLFAKMIIRMLGQMVFLPLTIEAATSLSDFLQNECGVEMRDTFCILVPVITLTTLLGRVMQGSAESIIEMIILEVVGTFCEFSMADGLLRGLSPVDTTRSYLGMKTKAEKMRASKVEPARDKSQMPAATKVEPANDDKGPAPRIERKMSVATKIETSRQVFCAGVLIMIAVAEAAAIFSSSLFFYALQINPAEPGSKALSDGTVIKNFVIMLLGEFVLTDGVLAVASHFLHRYRNDVAAQWAYFNERRGFIAAIVVLMNMLTCMMIVWVPLTLCLTSRADENIQDWVLTQCPAMPTNITDMSQVGYSWVSTRGCRLVGWVA</sequence>
<feature type="transmembrane region" description="Helical" evidence="2">
    <location>
        <begin position="215"/>
        <end position="235"/>
    </location>
</feature>
<feature type="transmembrane region" description="Helical" evidence="2">
    <location>
        <begin position="442"/>
        <end position="469"/>
    </location>
</feature>
<evidence type="ECO:0000256" key="2">
    <source>
        <dbReference type="SAM" id="Phobius"/>
    </source>
</evidence>
<gene>
    <name evidence="3" type="ORF">TrVE_jg4553</name>
</gene>
<evidence type="ECO:0000313" key="4">
    <source>
        <dbReference type="Proteomes" id="UP001165160"/>
    </source>
</evidence>